<dbReference type="CDD" id="cd00093">
    <property type="entry name" value="HTH_XRE"/>
    <property type="match status" value="1"/>
</dbReference>
<feature type="region of interest" description="Disordered" evidence="2">
    <location>
        <begin position="1"/>
        <end position="54"/>
    </location>
</feature>
<keyword evidence="1" id="KW-0238">DNA-binding</keyword>
<dbReference type="GO" id="GO:0003700">
    <property type="term" value="F:DNA-binding transcription factor activity"/>
    <property type="evidence" value="ECO:0007669"/>
    <property type="project" value="TreeGrafter"/>
</dbReference>
<evidence type="ECO:0000313" key="4">
    <source>
        <dbReference type="EMBL" id="PZQ83175.1"/>
    </source>
</evidence>
<dbReference type="Pfam" id="PF01381">
    <property type="entry name" value="HTH_3"/>
    <property type="match status" value="1"/>
</dbReference>
<gene>
    <name evidence="4" type="ORF">DI549_09010</name>
</gene>
<evidence type="ECO:0000259" key="3">
    <source>
        <dbReference type="PROSITE" id="PS50943"/>
    </source>
</evidence>
<dbReference type="CDD" id="cd02209">
    <property type="entry name" value="cupin_XRE_C"/>
    <property type="match status" value="1"/>
</dbReference>
<dbReference type="SUPFAM" id="SSF47413">
    <property type="entry name" value="lambda repressor-like DNA-binding domains"/>
    <property type="match status" value="1"/>
</dbReference>
<dbReference type="Proteomes" id="UP000248887">
    <property type="component" value="Unassembled WGS sequence"/>
</dbReference>
<dbReference type="PROSITE" id="PS50943">
    <property type="entry name" value="HTH_CROC1"/>
    <property type="match status" value="1"/>
</dbReference>
<feature type="domain" description="HTH cro/C1-type" evidence="3">
    <location>
        <begin position="67"/>
        <end position="121"/>
    </location>
</feature>
<dbReference type="GO" id="GO:0003677">
    <property type="term" value="F:DNA binding"/>
    <property type="evidence" value="ECO:0007669"/>
    <property type="project" value="UniProtKB-KW"/>
</dbReference>
<dbReference type="SMART" id="SM00530">
    <property type="entry name" value="HTH_XRE"/>
    <property type="match status" value="1"/>
</dbReference>
<dbReference type="GO" id="GO:0005829">
    <property type="term" value="C:cytosol"/>
    <property type="evidence" value="ECO:0007669"/>
    <property type="project" value="TreeGrafter"/>
</dbReference>
<dbReference type="PANTHER" id="PTHR46797:SF1">
    <property type="entry name" value="METHYLPHOSPHONATE SYNTHASE"/>
    <property type="match status" value="1"/>
</dbReference>
<dbReference type="InterPro" id="IPR013096">
    <property type="entry name" value="Cupin_2"/>
</dbReference>
<proteinExistence type="predicted"/>
<dbReference type="Gene3D" id="2.60.120.10">
    <property type="entry name" value="Jelly Rolls"/>
    <property type="match status" value="1"/>
</dbReference>
<dbReference type="Gene3D" id="1.10.260.40">
    <property type="entry name" value="lambda repressor-like DNA-binding domains"/>
    <property type="match status" value="1"/>
</dbReference>
<dbReference type="SUPFAM" id="SSF51182">
    <property type="entry name" value="RmlC-like cupins"/>
    <property type="match status" value="1"/>
</dbReference>
<accession>A0A2W5R8H5</accession>
<dbReference type="InterPro" id="IPR014710">
    <property type="entry name" value="RmlC-like_jellyroll"/>
</dbReference>
<feature type="compositionally biased region" description="Low complexity" evidence="2">
    <location>
        <begin position="13"/>
        <end position="27"/>
    </location>
</feature>
<dbReference type="InterPro" id="IPR001387">
    <property type="entry name" value="Cro/C1-type_HTH"/>
</dbReference>
<dbReference type="InterPro" id="IPR010982">
    <property type="entry name" value="Lambda_DNA-bd_dom_sf"/>
</dbReference>
<evidence type="ECO:0000256" key="1">
    <source>
        <dbReference type="ARBA" id="ARBA00023125"/>
    </source>
</evidence>
<reference evidence="4 5" key="1">
    <citation type="submission" date="2017-08" db="EMBL/GenBank/DDBJ databases">
        <title>Infants hospitalized years apart are colonized by the same room-sourced microbial strains.</title>
        <authorList>
            <person name="Brooks B."/>
            <person name="Olm M.R."/>
            <person name="Firek B.A."/>
            <person name="Baker R."/>
            <person name="Thomas B.C."/>
            <person name="Morowitz M.J."/>
            <person name="Banfield J.F."/>
        </authorList>
    </citation>
    <scope>NUCLEOTIDE SEQUENCE [LARGE SCALE GENOMIC DNA]</scope>
    <source>
        <strain evidence="4">S2_005_001_R2_27</strain>
    </source>
</reference>
<dbReference type="Pfam" id="PF07883">
    <property type="entry name" value="Cupin_2"/>
    <property type="match status" value="1"/>
</dbReference>
<feature type="compositionally biased region" description="Basic and acidic residues" evidence="2">
    <location>
        <begin position="1"/>
        <end position="10"/>
    </location>
</feature>
<sequence length="244" mass="25808">MPLRTLDRPPELAGVVEPEPNAAVPAALKNGHTASADPRAGEDSAPSGASAPRASAVTVEQAIGAQIREQRKKLDITSAELAATAKISPGMISKIENGQISSSLSTLTALASALNVPIAALFAGYDDQRDCSFVKAGQGDLVDRRGTKSGHIYQLLGHSVGSDMVVEPFLITLTEESTAYSAFRHAGVELIYMLSGSVGYRHADKVYELQPGDTLFFDASAQHGPEELISVPMTYLSIIVYPKE</sequence>
<dbReference type="PANTHER" id="PTHR46797">
    <property type="entry name" value="HTH-TYPE TRANSCRIPTIONAL REGULATOR"/>
    <property type="match status" value="1"/>
</dbReference>
<dbReference type="InterPro" id="IPR050807">
    <property type="entry name" value="TransReg_Diox_bact_type"/>
</dbReference>
<dbReference type="EMBL" id="QFQD01000023">
    <property type="protein sequence ID" value="PZQ83175.1"/>
    <property type="molecule type" value="Genomic_DNA"/>
</dbReference>
<protein>
    <submittedName>
        <fullName evidence="4">XRE family transcriptional regulator</fullName>
    </submittedName>
</protein>
<organism evidence="4 5">
    <name type="scientific">Ancylobacter novellus</name>
    <name type="common">Thiobacillus novellus</name>
    <dbReference type="NCBI Taxonomy" id="921"/>
    <lineage>
        <taxon>Bacteria</taxon>
        <taxon>Pseudomonadati</taxon>
        <taxon>Pseudomonadota</taxon>
        <taxon>Alphaproteobacteria</taxon>
        <taxon>Hyphomicrobiales</taxon>
        <taxon>Xanthobacteraceae</taxon>
        <taxon>Ancylobacter</taxon>
    </lineage>
</organism>
<dbReference type="AlphaFoldDB" id="A0A2W5R8H5"/>
<evidence type="ECO:0000256" key="2">
    <source>
        <dbReference type="SAM" id="MobiDB-lite"/>
    </source>
</evidence>
<feature type="compositionally biased region" description="Low complexity" evidence="2">
    <location>
        <begin position="44"/>
        <end position="54"/>
    </location>
</feature>
<comment type="caution">
    <text evidence="4">The sequence shown here is derived from an EMBL/GenBank/DDBJ whole genome shotgun (WGS) entry which is preliminary data.</text>
</comment>
<dbReference type="InterPro" id="IPR011051">
    <property type="entry name" value="RmlC_Cupin_sf"/>
</dbReference>
<name>A0A2W5R8H5_ANCNO</name>
<evidence type="ECO:0000313" key="5">
    <source>
        <dbReference type="Proteomes" id="UP000248887"/>
    </source>
</evidence>